<evidence type="ECO:0000313" key="3">
    <source>
        <dbReference type="EMBL" id="TDQ41689.1"/>
    </source>
</evidence>
<dbReference type="Proteomes" id="UP000295632">
    <property type="component" value="Unassembled WGS sequence"/>
</dbReference>
<comment type="caution">
    <text evidence="3">The sequence shown here is derived from an EMBL/GenBank/DDBJ whole genome shotgun (WGS) entry which is preliminary data.</text>
</comment>
<dbReference type="OrthoDB" id="2168335at2"/>
<dbReference type="RefSeq" id="WP_133579544.1">
    <property type="nucleotide sequence ID" value="NZ_SNYJ01000003.1"/>
</dbReference>
<dbReference type="InterPro" id="IPR048421">
    <property type="entry name" value="YqgU_beta-prop"/>
</dbReference>
<dbReference type="EMBL" id="SNYJ01000003">
    <property type="protein sequence ID" value="TDQ41689.1"/>
    <property type="molecule type" value="Genomic_DNA"/>
</dbReference>
<feature type="chain" id="PRO_5039700787" description="YqgU-like 6-bladed beta-propeller domain-containing protein" evidence="1">
    <location>
        <begin position="22"/>
        <end position="340"/>
    </location>
</feature>
<organism evidence="3 4">
    <name type="scientific">Aureibacillus halotolerans</name>
    <dbReference type="NCBI Taxonomy" id="1508390"/>
    <lineage>
        <taxon>Bacteria</taxon>
        <taxon>Bacillati</taxon>
        <taxon>Bacillota</taxon>
        <taxon>Bacilli</taxon>
        <taxon>Bacillales</taxon>
        <taxon>Bacillaceae</taxon>
        <taxon>Aureibacillus</taxon>
    </lineage>
</organism>
<evidence type="ECO:0000256" key="1">
    <source>
        <dbReference type="SAM" id="SignalP"/>
    </source>
</evidence>
<proteinExistence type="predicted"/>
<protein>
    <recommendedName>
        <fullName evidence="2">YqgU-like 6-bladed beta-propeller domain-containing protein</fullName>
    </recommendedName>
</protein>
<feature type="domain" description="YqgU-like 6-bladed beta-propeller" evidence="2">
    <location>
        <begin position="83"/>
        <end position="241"/>
    </location>
</feature>
<dbReference type="SUPFAM" id="SSF82171">
    <property type="entry name" value="DPP6 N-terminal domain-like"/>
    <property type="match status" value="1"/>
</dbReference>
<evidence type="ECO:0000259" key="2">
    <source>
        <dbReference type="Pfam" id="PF21101"/>
    </source>
</evidence>
<name>A0A4R6UA08_9BACI</name>
<dbReference type="AlphaFoldDB" id="A0A4R6UA08"/>
<gene>
    <name evidence="3" type="ORF">EV213_103272</name>
</gene>
<evidence type="ECO:0000313" key="4">
    <source>
        <dbReference type="Proteomes" id="UP000295632"/>
    </source>
</evidence>
<keyword evidence="1" id="KW-0732">Signal</keyword>
<accession>A0A4R6UA08</accession>
<keyword evidence="4" id="KW-1185">Reference proteome</keyword>
<feature type="signal peptide" evidence="1">
    <location>
        <begin position="1"/>
        <end position="21"/>
    </location>
</feature>
<dbReference type="Pfam" id="PF21101">
    <property type="entry name" value="YqgU"/>
    <property type="match status" value="1"/>
</dbReference>
<sequence>MRMIRWLLVLVIICLAGCASGPVVQEADGSKFQGITKQVGLNAVRGLEIDENAEWEFVQWRNEHAIYVIERSTTENTLLQYDLYTGDRQPLFTTEGAISSVTYNRLSQSFAIYYSEDPMRSYLMIATLEGEQIRLWETSAYDLFVAWSPFNADQMVVSTFQRDWTADTFLWSIKDDTRVPLQVPSPFLYWLFSDTLTYMDTTALQWNLLSLESLAPEPISKNVLDIKQLGPYTVALERTNEGKKRSLYKQGSFVFSTSLPSGVSRLSPMDLAIQQERMYIVENDMLVVYSLTDGSLIRQLPIQASTEKLTVSPKASWAILHSYNEAYIVRLASGEAKPLY</sequence>
<reference evidence="3 4" key="1">
    <citation type="submission" date="2019-03" db="EMBL/GenBank/DDBJ databases">
        <title>Genomic Encyclopedia of Type Strains, Phase IV (KMG-IV): sequencing the most valuable type-strain genomes for metagenomic binning, comparative biology and taxonomic classification.</title>
        <authorList>
            <person name="Goeker M."/>
        </authorList>
    </citation>
    <scope>NUCLEOTIDE SEQUENCE [LARGE SCALE GENOMIC DNA]</scope>
    <source>
        <strain evidence="3 4">DSM 28697</strain>
    </source>
</reference>